<dbReference type="AlphaFoldDB" id="A0A7X2ZBB0"/>
<protein>
    <submittedName>
        <fullName evidence="2">Uncharacterized protein</fullName>
    </submittedName>
</protein>
<evidence type="ECO:0000313" key="3">
    <source>
        <dbReference type="Proteomes" id="UP000450917"/>
    </source>
</evidence>
<accession>A0A7X2ZBB0</accession>
<feature type="transmembrane region" description="Helical" evidence="1">
    <location>
        <begin position="12"/>
        <end position="31"/>
    </location>
</feature>
<gene>
    <name evidence="2" type="ORF">GNP93_13500</name>
</gene>
<dbReference type="EMBL" id="WNZX01000010">
    <property type="protein sequence ID" value="MUG71687.1"/>
    <property type="molecule type" value="Genomic_DNA"/>
</dbReference>
<keyword evidence="1" id="KW-1133">Transmembrane helix</keyword>
<keyword evidence="3" id="KW-1185">Reference proteome</keyword>
<dbReference type="Proteomes" id="UP000450917">
    <property type="component" value="Unassembled WGS sequence"/>
</dbReference>
<dbReference type="RefSeq" id="WP_155614838.1">
    <property type="nucleotide sequence ID" value="NZ_WNZX01000010.1"/>
</dbReference>
<keyword evidence="1" id="KW-0472">Membrane</keyword>
<comment type="caution">
    <text evidence="2">The sequence shown here is derived from an EMBL/GenBank/DDBJ whole genome shotgun (WGS) entry which is preliminary data.</text>
</comment>
<reference evidence="2 3" key="1">
    <citation type="submission" date="2019-11" db="EMBL/GenBank/DDBJ databases">
        <title>Draft genome sequences of five Paenibacillus species of dairy origin.</title>
        <authorList>
            <person name="Olajide A.M."/>
            <person name="Chen S."/>
            <person name="Lapointe G."/>
        </authorList>
    </citation>
    <scope>NUCLEOTIDE SEQUENCE [LARGE SCALE GENOMIC DNA]</scope>
    <source>
        <strain evidence="2 3">2CS3</strain>
    </source>
</reference>
<evidence type="ECO:0000256" key="1">
    <source>
        <dbReference type="SAM" id="Phobius"/>
    </source>
</evidence>
<organism evidence="2 3">
    <name type="scientific">Paenibacillus validus</name>
    <dbReference type="NCBI Taxonomy" id="44253"/>
    <lineage>
        <taxon>Bacteria</taxon>
        <taxon>Bacillati</taxon>
        <taxon>Bacillota</taxon>
        <taxon>Bacilli</taxon>
        <taxon>Bacillales</taxon>
        <taxon>Paenibacillaceae</taxon>
        <taxon>Paenibacillus</taxon>
    </lineage>
</organism>
<name>A0A7X2ZBB0_9BACL</name>
<proteinExistence type="predicted"/>
<evidence type="ECO:0000313" key="2">
    <source>
        <dbReference type="EMBL" id="MUG71687.1"/>
    </source>
</evidence>
<keyword evidence="1" id="KW-0812">Transmembrane</keyword>
<sequence>MEKRLNRTDYLFAITFIFMLVVALGAFFYGIKMGQDRATTQYEQFIAKQNEEKNGFTAYHQQYLVSFYHTIYQPYREFHKTWFEKMDDLQTNQSADASLILKDLAKQAQAAYDGLGSKSSPDSSPLLKEAHTDYMKSLKLFSEALRNYTSKANSVSGPDLVAQLQADAYLGEAKNFALKAEKEYYDAIVKWNETVNPQFKAIDVTKPLNVKEWGALSLNVKNDYLAGFMMSGKQFRAFTPQDLSARIDDMIASGQANKMNLTEVSQIVDMLLATDAVRAGDYLRLRNKYYGNETLPQLPFFTTN</sequence>